<evidence type="ECO:0000259" key="1">
    <source>
        <dbReference type="Pfam" id="PF01556"/>
    </source>
</evidence>
<name>A0ABQ0DWC2_9EUKA</name>
<keyword evidence="3" id="KW-1185">Reference proteome</keyword>
<dbReference type="Proteomes" id="UP001628156">
    <property type="component" value="Unassembled WGS sequence"/>
</dbReference>
<organism evidence="2 3">
    <name type="scientific">Entamoeba nuttalli</name>
    <dbReference type="NCBI Taxonomy" id="412467"/>
    <lineage>
        <taxon>Eukaryota</taxon>
        <taxon>Amoebozoa</taxon>
        <taxon>Evosea</taxon>
        <taxon>Archamoebae</taxon>
        <taxon>Mastigamoebida</taxon>
        <taxon>Entamoebidae</taxon>
        <taxon>Entamoeba</taxon>
    </lineage>
</organism>
<accession>A0ABQ0DWC2</accession>
<feature type="domain" description="Chaperone DnaJ C-terminal" evidence="1">
    <location>
        <begin position="47"/>
        <end position="180"/>
    </location>
</feature>
<protein>
    <recommendedName>
        <fullName evidence="1">Chaperone DnaJ C-terminal domain-containing protein</fullName>
    </recommendedName>
</protein>
<reference evidence="2 3" key="1">
    <citation type="journal article" date="2019" name="PLoS Negl. Trop. Dis.">
        <title>Whole genome sequencing of Entamoeba nuttalli reveals mammalian host-related molecular signatures and a novel octapeptide-repeat surface protein.</title>
        <authorList>
            <person name="Tanaka M."/>
            <person name="Makiuchi T."/>
            <person name="Komiyama T."/>
            <person name="Shiina T."/>
            <person name="Osaki K."/>
            <person name="Tachibana H."/>
        </authorList>
    </citation>
    <scope>NUCLEOTIDE SEQUENCE [LARGE SCALE GENOMIC DNA]</scope>
    <source>
        <strain evidence="2 3">P19-061405</strain>
    </source>
</reference>
<evidence type="ECO:0000313" key="3">
    <source>
        <dbReference type="Proteomes" id="UP001628156"/>
    </source>
</evidence>
<dbReference type="InterPro" id="IPR002939">
    <property type="entry name" value="DnaJ_C"/>
</dbReference>
<dbReference type="EMBL" id="BAAFRS010000324">
    <property type="protein sequence ID" value="GAB1227149.1"/>
    <property type="molecule type" value="Genomic_DNA"/>
</dbReference>
<comment type="caution">
    <text evidence="2">The sequence shown here is derived from an EMBL/GenBank/DDBJ whole genome shotgun (WGS) entry which is preliminary data.</text>
</comment>
<gene>
    <name evidence="2" type="ORF">ENUP19_0324G0007</name>
</gene>
<sequence>MKKVSYEYQPIQINSFSISGNLPIGTLIINNEEIIELERQGNGIIKQITLEITLEESCNGKEIFFDFKNGKIETKQNERNEKILIEKGVKQGDIIKIKKFITTYYFMIEIKPSPQFVIEGDIVYTSVFTLEDNNYSILLPNGNIKQLHLPNITQNSLIILKECGIFLKNKQRYGDLYVNFLQYKNMQIFRTLEEYNINYSFRTSLEPLNKTPTTFISIQKNELLTYQPILILREIEDDNSFMIKYKKVYLIPNYAQTPYYVCFKNDGNKSINMLQGDIVFKVIL</sequence>
<evidence type="ECO:0000313" key="2">
    <source>
        <dbReference type="EMBL" id="GAB1227149.1"/>
    </source>
</evidence>
<dbReference type="Pfam" id="PF01556">
    <property type="entry name" value="DnaJ_C"/>
    <property type="match status" value="1"/>
</dbReference>
<proteinExistence type="predicted"/>